<dbReference type="InterPro" id="IPR036774">
    <property type="entry name" value="ERV/ALR_sulphydryl_oxid_sf"/>
</dbReference>
<dbReference type="GO" id="GO:0005758">
    <property type="term" value="C:mitochondrial intermembrane space"/>
    <property type="evidence" value="ECO:0007669"/>
    <property type="project" value="UniProtKB-SubCell"/>
</dbReference>
<name>A0A383UTJ3_BLUHO</name>
<dbReference type="GO" id="GO:0050660">
    <property type="term" value="F:flavin adenine dinucleotide binding"/>
    <property type="evidence" value="ECO:0007669"/>
    <property type="project" value="TreeGrafter"/>
</dbReference>
<evidence type="ECO:0000256" key="3">
    <source>
        <dbReference type="ARBA" id="ARBA00022630"/>
    </source>
</evidence>
<reference evidence="11 12" key="1">
    <citation type="submission" date="2017-11" db="EMBL/GenBank/DDBJ databases">
        <authorList>
            <person name="Kracher B."/>
        </authorList>
    </citation>
    <scope>NUCLEOTIDE SEQUENCE [LARGE SCALE GENOMIC DNA]</scope>
    <source>
        <strain evidence="11 12">RACE1</strain>
    </source>
</reference>
<dbReference type="Proteomes" id="UP000275772">
    <property type="component" value="Unassembled WGS sequence"/>
</dbReference>
<evidence type="ECO:0000313" key="12">
    <source>
        <dbReference type="Proteomes" id="UP000275772"/>
    </source>
</evidence>
<keyword evidence="5 8" id="KW-0560">Oxidoreductase</keyword>
<gene>
    <name evidence="11" type="ORF">BLGHR1_14477</name>
</gene>
<dbReference type="Pfam" id="PF04777">
    <property type="entry name" value="Evr1_Alr"/>
    <property type="match status" value="1"/>
</dbReference>
<feature type="domain" description="ERV/ALR sulfhydryl oxidase" evidence="10">
    <location>
        <begin position="69"/>
        <end position="169"/>
    </location>
</feature>
<evidence type="ECO:0000256" key="8">
    <source>
        <dbReference type="RuleBase" id="RU371123"/>
    </source>
</evidence>
<dbReference type="InterPro" id="IPR039799">
    <property type="entry name" value="ALR/ERV"/>
</dbReference>
<evidence type="ECO:0000256" key="5">
    <source>
        <dbReference type="ARBA" id="ARBA00023002"/>
    </source>
</evidence>
<dbReference type="GO" id="GO:0006879">
    <property type="term" value="P:intracellular iron ion homeostasis"/>
    <property type="evidence" value="ECO:0007669"/>
    <property type="project" value="EnsemblFungi"/>
</dbReference>
<dbReference type="GO" id="GO:0016971">
    <property type="term" value="F:flavin-dependent sulfhydryl oxidase activity"/>
    <property type="evidence" value="ECO:0007669"/>
    <property type="project" value="EnsemblFungi"/>
</dbReference>
<evidence type="ECO:0000256" key="4">
    <source>
        <dbReference type="ARBA" id="ARBA00022827"/>
    </source>
</evidence>
<dbReference type="Gene3D" id="4.10.320.60">
    <property type="match status" value="1"/>
</dbReference>
<dbReference type="Gene3D" id="1.20.120.310">
    <property type="entry name" value="ERV/ALR sulfhydryl oxidase domain"/>
    <property type="match status" value="1"/>
</dbReference>
<feature type="region of interest" description="Disordered" evidence="9">
    <location>
        <begin position="1"/>
        <end position="34"/>
    </location>
</feature>
<dbReference type="GO" id="GO:0034599">
    <property type="term" value="P:cellular response to oxidative stress"/>
    <property type="evidence" value="ECO:0007669"/>
    <property type="project" value="EnsemblFungi"/>
</dbReference>
<evidence type="ECO:0000259" key="10">
    <source>
        <dbReference type="PROSITE" id="PS51324"/>
    </source>
</evidence>
<evidence type="ECO:0000256" key="9">
    <source>
        <dbReference type="SAM" id="MobiDB-lite"/>
    </source>
</evidence>
<dbReference type="InterPro" id="IPR017905">
    <property type="entry name" value="ERV/ALR_sulphydryl_oxidase"/>
</dbReference>
<dbReference type="EC" id="1.8.3.2" evidence="8"/>
<dbReference type="AlphaFoldDB" id="A0A383UTJ3"/>
<evidence type="ECO:0000256" key="2">
    <source>
        <dbReference type="ARBA" id="ARBA00004569"/>
    </source>
</evidence>
<evidence type="ECO:0000256" key="7">
    <source>
        <dbReference type="ARBA" id="ARBA00023157"/>
    </source>
</evidence>
<dbReference type="VEuPathDB" id="FungiDB:BLGHR1_14477"/>
<organism evidence="11 12">
    <name type="scientific">Blumeria hordei</name>
    <name type="common">Barley powdery mildew</name>
    <name type="synonym">Blumeria graminis f. sp. hordei</name>
    <dbReference type="NCBI Taxonomy" id="2867405"/>
    <lineage>
        <taxon>Eukaryota</taxon>
        <taxon>Fungi</taxon>
        <taxon>Dikarya</taxon>
        <taxon>Ascomycota</taxon>
        <taxon>Pezizomycotina</taxon>
        <taxon>Leotiomycetes</taxon>
        <taxon>Erysiphales</taxon>
        <taxon>Erysiphaceae</taxon>
        <taxon>Blumeria</taxon>
    </lineage>
</organism>
<keyword evidence="3 8" id="KW-0285">Flavoprotein</keyword>
<keyword evidence="6" id="KW-0496">Mitochondrion</keyword>
<comment type="subcellular location">
    <subcellularLocation>
        <location evidence="2">Mitochondrion intermembrane space</location>
    </subcellularLocation>
</comment>
<dbReference type="FunFam" id="1.20.120.310:FF:000003">
    <property type="entry name" value="Sulfhydryl oxidase"/>
    <property type="match status" value="1"/>
</dbReference>
<dbReference type="PROSITE" id="PS51324">
    <property type="entry name" value="ERV_ALR"/>
    <property type="match status" value="1"/>
</dbReference>
<dbReference type="GO" id="GO:0160203">
    <property type="term" value="P:mitochondrial disulfide relay system"/>
    <property type="evidence" value="ECO:0007669"/>
    <property type="project" value="EnsemblFungi"/>
</dbReference>
<protein>
    <recommendedName>
        <fullName evidence="8">Sulfhydryl oxidase</fullName>
        <ecNumber evidence="8">1.8.3.2</ecNumber>
    </recommendedName>
</protein>
<evidence type="ECO:0000313" key="11">
    <source>
        <dbReference type="EMBL" id="SZF03683.1"/>
    </source>
</evidence>
<dbReference type="PANTHER" id="PTHR12645">
    <property type="entry name" value="ALR/ERV"/>
    <property type="match status" value="1"/>
</dbReference>
<comment type="cofactor">
    <cofactor evidence="1 8">
        <name>FAD</name>
        <dbReference type="ChEBI" id="CHEBI:57692"/>
    </cofactor>
</comment>
<evidence type="ECO:0000256" key="6">
    <source>
        <dbReference type="ARBA" id="ARBA00023128"/>
    </source>
</evidence>
<keyword evidence="7" id="KW-1015">Disulfide bond</keyword>
<keyword evidence="4 8" id="KW-0274">FAD</keyword>
<evidence type="ECO:0000256" key="1">
    <source>
        <dbReference type="ARBA" id="ARBA00001974"/>
    </source>
</evidence>
<dbReference type="PANTHER" id="PTHR12645:SF0">
    <property type="entry name" value="FAD-LINKED SULFHYDRYL OXIDASE ALR"/>
    <property type="match status" value="1"/>
</dbReference>
<accession>A0A383UTJ3</accession>
<comment type="catalytic activity">
    <reaction evidence="8">
        <text>2 R'C(R)SH + O2 = R'C(R)S-S(R)CR' + H2O2</text>
        <dbReference type="Rhea" id="RHEA:17357"/>
        <dbReference type="ChEBI" id="CHEBI:15379"/>
        <dbReference type="ChEBI" id="CHEBI:16240"/>
        <dbReference type="ChEBI" id="CHEBI:16520"/>
        <dbReference type="ChEBI" id="CHEBI:17412"/>
        <dbReference type="EC" id="1.8.3.2"/>
    </reaction>
</comment>
<sequence length="179" mass="19934">MTEDSWKRVVRPDGSSSETPTQTSAPAVVLGKDGKPCRSCSSSAAFSSWVTQTKKVTDGARLRQPSPGCPPDVEALGRSSWTLLHTMTANYPTQPTPNQQTNMAHFLHLFAQFYPCWVCAADFEKYIEVNGVRSASRDDLGRWMCEAHNAVNKKLGKPSFDCGKWEERWRTGWKDGSCD</sequence>
<feature type="compositionally biased region" description="Polar residues" evidence="9">
    <location>
        <begin position="14"/>
        <end position="25"/>
    </location>
</feature>
<dbReference type="EMBL" id="UNSH01000056">
    <property type="protein sequence ID" value="SZF03683.1"/>
    <property type="molecule type" value="Genomic_DNA"/>
</dbReference>
<dbReference type="SUPFAM" id="SSF69000">
    <property type="entry name" value="FAD-dependent thiol oxidase"/>
    <property type="match status" value="1"/>
</dbReference>
<proteinExistence type="predicted"/>
<feature type="compositionally biased region" description="Basic and acidic residues" evidence="9">
    <location>
        <begin position="1"/>
        <end position="11"/>
    </location>
</feature>